<evidence type="ECO:0000313" key="2">
    <source>
        <dbReference type="Proteomes" id="UP000504637"/>
    </source>
</evidence>
<reference evidence="3" key="1">
    <citation type="submission" date="2020-01" db="EMBL/GenBank/DDBJ databases">
        <authorList>
            <consortium name="DOE Joint Genome Institute"/>
            <person name="Haridas S."/>
            <person name="Albert R."/>
            <person name="Binder M."/>
            <person name="Bloem J."/>
            <person name="Labutti K."/>
            <person name="Salamov A."/>
            <person name="Andreopoulos B."/>
            <person name="Baker S.E."/>
            <person name="Barry K."/>
            <person name="Bills G."/>
            <person name="Bluhm B.H."/>
            <person name="Cannon C."/>
            <person name="Castanera R."/>
            <person name="Culley D.E."/>
            <person name="Daum C."/>
            <person name="Ezra D."/>
            <person name="Gonzalez J.B."/>
            <person name="Henrissat B."/>
            <person name="Kuo A."/>
            <person name="Liang C."/>
            <person name="Lipzen A."/>
            <person name="Lutzoni F."/>
            <person name="Magnuson J."/>
            <person name="Mondo S."/>
            <person name="Nolan M."/>
            <person name="Ohm R."/>
            <person name="Pangilinan J."/>
            <person name="Park H.-J."/>
            <person name="Ramirez L."/>
            <person name="Alfaro M."/>
            <person name="Sun H."/>
            <person name="Tritt A."/>
            <person name="Yoshinaga Y."/>
            <person name="Zwiers L.-H."/>
            <person name="Turgeon B.G."/>
            <person name="Goodwin S.B."/>
            <person name="Spatafora J.W."/>
            <person name="Crous P.W."/>
            <person name="Grigoriev I.V."/>
        </authorList>
    </citation>
    <scope>NUCLEOTIDE SEQUENCE</scope>
    <source>
        <strain evidence="3">CBS 342.82</strain>
    </source>
</reference>
<feature type="region of interest" description="Disordered" evidence="1">
    <location>
        <begin position="1"/>
        <end position="35"/>
    </location>
</feature>
<protein>
    <submittedName>
        <fullName evidence="3">Uncharacterized protein</fullName>
    </submittedName>
</protein>
<dbReference type="Pfam" id="PF12396">
    <property type="entry name" value="DUF3659"/>
    <property type="match status" value="1"/>
</dbReference>
<name>A0A6J3M686_9PEZI</name>
<feature type="region of interest" description="Disordered" evidence="1">
    <location>
        <begin position="115"/>
        <end position="159"/>
    </location>
</feature>
<dbReference type="RefSeq" id="XP_033459418.1">
    <property type="nucleotide sequence ID" value="XM_033605047.1"/>
</dbReference>
<evidence type="ECO:0000313" key="3">
    <source>
        <dbReference type="RefSeq" id="XP_033459418.1"/>
    </source>
</evidence>
<keyword evidence="2" id="KW-1185">Reference proteome</keyword>
<proteinExistence type="predicted"/>
<dbReference type="InterPro" id="IPR022124">
    <property type="entry name" value="DUF3659"/>
</dbReference>
<dbReference type="AlphaFoldDB" id="A0A6J3M686"/>
<sequence>MVFFSRSKSLSRKDSKKVNVTAESKSEPVPSMPGQVTAAQQLIGHAVATSTTSNATSRYSIPLPRRANGATYFSKNMKVNEVPVTLVHSDFKPAHSSSDSGYGSVVPSRAASERNANIDDSGSNDGSHVSTNSAEPADASAVRRSWSEKLQNRQSGSDIASVASNIPPISILEGYKINKKGLILDEEREVIGKLVDGDIMDCVRQRVNAYGEVVDEYGTVIGAVRAVDNKAVAARGRRVSRSPDGAPVIAAPTPLRYSQIQLDSPALTESAAAVKESEELASAVIEPHQITVPASIEQNEIILPTVSSDNTARRSPDALDQQDANRAFTPTQYFPTQREQSFRRSSRSASERSLSDLSKPFARPAMNPVPEDIVADEDTIMPCNGSAFQYKGAIPLRDVPKQAYFQKSSTAAGKRPANLARHVSTGSIPGTPVSRPSMPQRHSSSSIRRGPNFSLDSTVSDYDAYTAEAAESEEQPRYTPYSHSRAPSIMTNYTTSSAKTRTYFTHAGRITVSDDSPVPTVPTGYDVDVAARAADAKQNEVEKQKKKKKTFSISSKVRQVVAAY</sequence>
<reference evidence="3" key="3">
    <citation type="submission" date="2025-08" db="UniProtKB">
        <authorList>
            <consortium name="RefSeq"/>
        </authorList>
    </citation>
    <scope>IDENTIFICATION</scope>
    <source>
        <strain evidence="3">CBS 342.82</strain>
    </source>
</reference>
<organism evidence="3">
    <name type="scientific">Dissoconium aciculare CBS 342.82</name>
    <dbReference type="NCBI Taxonomy" id="1314786"/>
    <lineage>
        <taxon>Eukaryota</taxon>
        <taxon>Fungi</taxon>
        <taxon>Dikarya</taxon>
        <taxon>Ascomycota</taxon>
        <taxon>Pezizomycotina</taxon>
        <taxon>Dothideomycetes</taxon>
        <taxon>Dothideomycetidae</taxon>
        <taxon>Mycosphaerellales</taxon>
        <taxon>Dissoconiaceae</taxon>
        <taxon>Dissoconium</taxon>
    </lineage>
</organism>
<feature type="compositionally biased region" description="Polar residues" evidence="1">
    <location>
        <begin position="322"/>
        <end position="335"/>
    </location>
</feature>
<feature type="region of interest" description="Disordered" evidence="1">
    <location>
        <begin position="307"/>
        <end position="365"/>
    </location>
</feature>
<dbReference type="OrthoDB" id="3946749at2759"/>
<dbReference type="Proteomes" id="UP000504637">
    <property type="component" value="Unplaced"/>
</dbReference>
<feature type="compositionally biased region" description="Polar residues" evidence="1">
    <location>
        <begin position="115"/>
        <end position="134"/>
    </location>
</feature>
<reference evidence="3" key="2">
    <citation type="submission" date="2020-04" db="EMBL/GenBank/DDBJ databases">
        <authorList>
            <consortium name="NCBI Genome Project"/>
        </authorList>
    </citation>
    <scope>NUCLEOTIDE SEQUENCE</scope>
    <source>
        <strain evidence="3">CBS 342.82</strain>
    </source>
</reference>
<dbReference type="GeneID" id="54362847"/>
<gene>
    <name evidence="3" type="ORF">K489DRAFT_381132</name>
</gene>
<accession>A0A6J3M686</accession>
<evidence type="ECO:0000256" key="1">
    <source>
        <dbReference type="SAM" id="MobiDB-lite"/>
    </source>
</evidence>
<feature type="region of interest" description="Disordered" evidence="1">
    <location>
        <begin position="407"/>
        <end position="455"/>
    </location>
</feature>